<feature type="region of interest" description="Disordered" evidence="1">
    <location>
        <begin position="63"/>
        <end position="83"/>
    </location>
</feature>
<gene>
    <name evidence="2" type="ORF">DLJ53_22550</name>
</gene>
<name>A0A8B2NQM9_9HYPH</name>
<dbReference type="AlphaFoldDB" id="A0A8B2NQM9"/>
<protein>
    <submittedName>
        <fullName evidence="2">Uncharacterized protein</fullName>
    </submittedName>
</protein>
<accession>A0A8B2NQM9</accession>
<dbReference type="Proteomes" id="UP000249590">
    <property type="component" value="Unassembled WGS sequence"/>
</dbReference>
<sequence>MPALSEQVPAKTAIPARQLGQSERDVADYIEQMSGELVSLAEQTGLGFLAYLLEVAREEAALHRTPQKARPMEFHGELPPPNM</sequence>
<evidence type="ECO:0000256" key="1">
    <source>
        <dbReference type="SAM" id="MobiDB-lite"/>
    </source>
</evidence>
<proteinExistence type="predicted"/>
<reference evidence="2 3" key="1">
    <citation type="submission" date="2018-05" db="EMBL/GenBank/DDBJ databases">
        <title>Acuticoccus sediminis sp. nov., isolated from deep-sea sediment of Indian Ocean.</title>
        <authorList>
            <person name="Liu X."/>
            <person name="Lai Q."/>
            <person name="Du Y."/>
            <person name="Sun F."/>
            <person name="Zhang X."/>
            <person name="Wang S."/>
            <person name="Shao Z."/>
        </authorList>
    </citation>
    <scope>NUCLEOTIDE SEQUENCE [LARGE SCALE GENOMIC DNA]</scope>
    <source>
        <strain evidence="2 3">PTG4-2</strain>
    </source>
</reference>
<dbReference type="RefSeq" id="WP_111349460.1">
    <property type="nucleotide sequence ID" value="NZ_JAIWKD010000006.1"/>
</dbReference>
<dbReference type="OrthoDB" id="7876363at2"/>
<organism evidence="2 3">
    <name type="scientific">Acuticoccus sediminis</name>
    <dbReference type="NCBI Taxonomy" id="2184697"/>
    <lineage>
        <taxon>Bacteria</taxon>
        <taxon>Pseudomonadati</taxon>
        <taxon>Pseudomonadota</taxon>
        <taxon>Alphaproteobacteria</taxon>
        <taxon>Hyphomicrobiales</taxon>
        <taxon>Amorphaceae</taxon>
        <taxon>Acuticoccus</taxon>
    </lineage>
</organism>
<comment type="caution">
    <text evidence="2">The sequence shown here is derived from an EMBL/GenBank/DDBJ whole genome shotgun (WGS) entry which is preliminary data.</text>
</comment>
<feature type="region of interest" description="Disordered" evidence="1">
    <location>
        <begin position="1"/>
        <end position="21"/>
    </location>
</feature>
<evidence type="ECO:0000313" key="2">
    <source>
        <dbReference type="EMBL" id="RAH99321.1"/>
    </source>
</evidence>
<keyword evidence="3" id="KW-1185">Reference proteome</keyword>
<evidence type="ECO:0000313" key="3">
    <source>
        <dbReference type="Proteomes" id="UP000249590"/>
    </source>
</evidence>
<dbReference type="EMBL" id="QHHQ01000005">
    <property type="protein sequence ID" value="RAH99321.1"/>
    <property type="molecule type" value="Genomic_DNA"/>
</dbReference>